<gene>
    <name evidence="1" type="ORF">DYB28_015090</name>
</gene>
<dbReference type="EMBL" id="QUTI01035162">
    <property type="protein sequence ID" value="RLO01835.1"/>
    <property type="molecule type" value="Genomic_DNA"/>
</dbReference>
<dbReference type="AlphaFoldDB" id="A0A9X8DR47"/>
<proteinExistence type="predicted"/>
<name>A0A9X8DR47_APHAT</name>
<reference evidence="1 2" key="1">
    <citation type="journal article" date="2018" name="J. Invertebr. Pathol.">
        <title>New genotyping method for the causative agent of crayfish plague (Aphanomyces astaci) based on whole genome data.</title>
        <authorList>
            <person name="Minardi D."/>
            <person name="Studholme D.J."/>
            <person name="van der Giezen M."/>
            <person name="Pretto T."/>
            <person name="Oidtmann B."/>
        </authorList>
    </citation>
    <scope>NUCLEOTIDE SEQUENCE [LARGE SCALE GENOMIC DNA]</scope>
    <source>
        <strain evidence="1 2">KB13</strain>
    </source>
</reference>
<sequence length="87" mass="9823">SDWTAKDIPKNLDKLRPSLQVMHKEVLGKKAMSAAKATMATEKYEQCNVIKTVGEFSVALKHLVTHELREAHALRVKLYVEDSFEVA</sequence>
<organism evidence="1 2">
    <name type="scientific">Aphanomyces astaci</name>
    <name type="common">Crayfish plague agent</name>
    <dbReference type="NCBI Taxonomy" id="112090"/>
    <lineage>
        <taxon>Eukaryota</taxon>
        <taxon>Sar</taxon>
        <taxon>Stramenopiles</taxon>
        <taxon>Oomycota</taxon>
        <taxon>Saprolegniomycetes</taxon>
        <taxon>Saprolegniales</taxon>
        <taxon>Verrucalvaceae</taxon>
        <taxon>Aphanomyces</taxon>
    </lineage>
</organism>
<feature type="non-terminal residue" evidence="1">
    <location>
        <position position="1"/>
    </location>
</feature>
<accession>A0A9X8DR47</accession>
<evidence type="ECO:0000313" key="2">
    <source>
        <dbReference type="Proteomes" id="UP000275652"/>
    </source>
</evidence>
<comment type="caution">
    <text evidence="1">The sequence shown here is derived from an EMBL/GenBank/DDBJ whole genome shotgun (WGS) entry which is preliminary data.</text>
</comment>
<protein>
    <submittedName>
        <fullName evidence="1">Uncharacterized protein</fullName>
    </submittedName>
</protein>
<dbReference type="Proteomes" id="UP000275652">
    <property type="component" value="Unassembled WGS sequence"/>
</dbReference>
<evidence type="ECO:0000313" key="1">
    <source>
        <dbReference type="EMBL" id="RLO01835.1"/>
    </source>
</evidence>